<sequence length="81" mass="9192">MRTYHRERKACMCKPNEQQRALAIAGHVEAVGKANVCAYEVALTLDGRHPGMSDREFVELQADLEPRIEVLRAEGLREIWG</sequence>
<evidence type="ECO:0000313" key="1">
    <source>
        <dbReference type="EMBL" id="ART61484.1"/>
    </source>
</evidence>
<geneLocation type="plasmid" evidence="1 2">
    <name>pACP4.3</name>
</geneLocation>
<dbReference type="KEGG" id="acip:CBP36_21185"/>
<keyword evidence="1" id="KW-0614">Plasmid</keyword>
<evidence type="ECO:0000313" key="2">
    <source>
        <dbReference type="Proteomes" id="UP000194440"/>
    </source>
</evidence>
<gene>
    <name evidence="1" type="ORF">CBP36_21185</name>
</gene>
<organism evidence="1 2">
    <name type="scientific">Acidovorax carolinensis</name>
    <dbReference type="NCBI Taxonomy" id="553814"/>
    <lineage>
        <taxon>Bacteria</taxon>
        <taxon>Pseudomonadati</taxon>
        <taxon>Pseudomonadota</taxon>
        <taxon>Betaproteobacteria</taxon>
        <taxon>Burkholderiales</taxon>
        <taxon>Comamonadaceae</taxon>
        <taxon>Acidovorax</taxon>
    </lineage>
</organism>
<dbReference type="AlphaFoldDB" id="A0A240UJ05"/>
<dbReference type="EMBL" id="CP021369">
    <property type="protein sequence ID" value="ART61484.1"/>
    <property type="molecule type" value="Genomic_DNA"/>
</dbReference>
<dbReference type="Proteomes" id="UP000194440">
    <property type="component" value="Plasmid pACP4.3"/>
</dbReference>
<reference evidence="1" key="1">
    <citation type="submission" date="2017-05" db="EMBL/GenBank/DDBJ databases">
        <title>Polyphasic characterization of four soil-derived phenanthrene-degrading Acidovorax strains and proposal of Acidovorax phenanthrenivorans sp. nov.</title>
        <authorList>
            <person name="Singleton D."/>
            <person name="Lee J."/>
            <person name="Dickey A.N."/>
            <person name="Stroud A."/>
            <person name="Scholl E.H."/>
            <person name="Wright F.A."/>
            <person name="Aitken M.D."/>
        </authorList>
    </citation>
    <scope>NUCLEOTIDE SEQUENCE</scope>
    <source>
        <strain evidence="1">P4</strain>
        <plasmid evidence="1">pACP4.3</plasmid>
    </source>
</reference>
<name>A0A240UJ05_9BURK</name>
<keyword evidence="2" id="KW-1185">Reference proteome</keyword>
<protein>
    <submittedName>
        <fullName evidence="1">Uncharacterized protein</fullName>
    </submittedName>
</protein>
<proteinExistence type="predicted"/>
<accession>A0A240UJ05</accession>